<dbReference type="PROSITE" id="PS50089">
    <property type="entry name" value="ZF_RING_2"/>
    <property type="match status" value="1"/>
</dbReference>
<dbReference type="InterPro" id="IPR017907">
    <property type="entry name" value="Znf_RING_CS"/>
</dbReference>
<evidence type="ECO:0000259" key="5">
    <source>
        <dbReference type="PROSITE" id="PS50089"/>
    </source>
</evidence>
<dbReference type="Gene3D" id="3.30.40.10">
    <property type="entry name" value="Zinc/RING finger domain, C3HC4 (zinc finger)"/>
    <property type="match status" value="1"/>
</dbReference>
<dbReference type="InterPro" id="IPR001841">
    <property type="entry name" value="Znf_RING"/>
</dbReference>
<dbReference type="InterPro" id="IPR049627">
    <property type="entry name" value="SLX8"/>
</dbReference>
<keyword evidence="3" id="KW-0862">Zinc</keyword>
<dbReference type="GO" id="GO:0006511">
    <property type="term" value="P:ubiquitin-dependent protein catabolic process"/>
    <property type="evidence" value="ECO:0007669"/>
    <property type="project" value="TreeGrafter"/>
</dbReference>
<dbReference type="GO" id="GO:0061630">
    <property type="term" value="F:ubiquitin protein ligase activity"/>
    <property type="evidence" value="ECO:0007669"/>
    <property type="project" value="InterPro"/>
</dbReference>
<keyword evidence="7" id="KW-1185">Reference proteome</keyword>
<evidence type="ECO:0000256" key="2">
    <source>
        <dbReference type="ARBA" id="ARBA00022771"/>
    </source>
</evidence>
<proteinExistence type="predicted"/>
<dbReference type="PANTHER" id="PTHR47094:SF18">
    <property type="entry name" value="RING-TYPE DOMAIN-CONTAINING PROTEIN"/>
    <property type="match status" value="1"/>
</dbReference>
<sequence length="70" mass="7598">PPPPPPPEPTFNCPICMGPLLEETSTKCGHIFCKVCITKAIAAQHKCPTCRVKITSKSIFRVYLPATNSS</sequence>
<dbReference type="Proteomes" id="UP000250235">
    <property type="component" value="Unassembled WGS sequence"/>
</dbReference>
<evidence type="ECO:0000313" key="7">
    <source>
        <dbReference type="Proteomes" id="UP000250235"/>
    </source>
</evidence>
<dbReference type="EMBL" id="KV001333">
    <property type="protein sequence ID" value="KZV39074.1"/>
    <property type="molecule type" value="Genomic_DNA"/>
</dbReference>
<feature type="non-terminal residue" evidence="6">
    <location>
        <position position="1"/>
    </location>
</feature>
<dbReference type="SUPFAM" id="SSF57850">
    <property type="entry name" value="RING/U-box"/>
    <property type="match status" value="1"/>
</dbReference>
<dbReference type="GO" id="GO:0008270">
    <property type="term" value="F:zinc ion binding"/>
    <property type="evidence" value="ECO:0007669"/>
    <property type="project" value="UniProtKB-KW"/>
</dbReference>
<evidence type="ECO:0000313" key="6">
    <source>
        <dbReference type="EMBL" id="KZV39074.1"/>
    </source>
</evidence>
<dbReference type="AlphaFoldDB" id="A0A2Z7BXG2"/>
<dbReference type="OrthoDB" id="6105938at2759"/>
<dbReference type="GO" id="GO:0140082">
    <property type="term" value="F:SUMO-ubiquitin ligase activity"/>
    <property type="evidence" value="ECO:0007669"/>
    <property type="project" value="TreeGrafter"/>
</dbReference>
<evidence type="ECO:0000256" key="3">
    <source>
        <dbReference type="ARBA" id="ARBA00022833"/>
    </source>
</evidence>
<organism evidence="6 7">
    <name type="scientific">Dorcoceras hygrometricum</name>
    <dbReference type="NCBI Taxonomy" id="472368"/>
    <lineage>
        <taxon>Eukaryota</taxon>
        <taxon>Viridiplantae</taxon>
        <taxon>Streptophyta</taxon>
        <taxon>Embryophyta</taxon>
        <taxon>Tracheophyta</taxon>
        <taxon>Spermatophyta</taxon>
        <taxon>Magnoliopsida</taxon>
        <taxon>eudicotyledons</taxon>
        <taxon>Gunneridae</taxon>
        <taxon>Pentapetalae</taxon>
        <taxon>asterids</taxon>
        <taxon>lamiids</taxon>
        <taxon>Lamiales</taxon>
        <taxon>Gesneriaceae</taxon>
        <taxon>Didymocarpoideae</taxon>
        <taxon>Trichosporeae</taxon>
        <taxon>Loxocarpinae</taxon>
        <taxon>Dorcoceras</taxon>
    </lineage>
</organism>
<feature type="domain" description="RING-type" evidence="5">
    <location>
        <begin position="13"/>
        <end position="51"/>
    </location>
</feature>
<dbReference type="Pfam" id="PF13923">
    <property type="entry name" value="zf-C3HC4_2"/>
    <property type="match status" value="1"/>
</dbReference>
<dbReference type="SMART" id="SM00184">
    <property type="entry name" value="RING"/>
    <property type="match status" value="1"/>
</dbReference>
<accession>A0A2Z7BXG2</accession>
<dbReference type="GO" id="GO:0033768">
    <property type="term" value="C:SUMO-targeted ubiquitin ligase complex"/>
    <property type="evidence" value="ECO:0007669"/>
    <property type="project" value="TreeGrafter"/>
</dbReference>
<dbReference type="InterPro" id="IPR013083">
    <property type="entry name" value="Znf_RING/FYVE/PHD"/>
</dbReference>
<dbReference type="PROSITE" id="PS00518">
    <property type="entry name" value="ZF_RING_1"/>
    <property type="match status" value="1"/>
</dbReference>
<keyword evidence="1" id="KW-0479">Metal-binding</keyword>
<evidence type="ECO:0000256" key="4">
    <source>
        <dbReference type="PROSITE-ProRule" id="PRU00175"/>
    </source>
</evidence>
<protein>
    <recommendedName>
        <fullName evidence="5">RING-type domain-containing protein</fullName>
    </recommendedName>
</protein>
<dbReference type="PANTHER" id="PTHR47094">
    <property type="entry name" value="ELFLESS, ISOFORM B"/>
    <property type="match status" value="1"/>
</dbReference>
<gene>
    <name evidence="6" type="ORF">F511_30447</name>
</gene>
<evidence type="ECO:0000256" key="1">
    <source>
        <dbReference type="ARBA" id="ARBA00022723"/>
    </source>
</evidence>
<reference evidence="6 7" key="1">
    <citation type="journal article" date="2015" name="Proc. Natl. Acad. Sci. U.S.A.">
        <title>The resurrection genome of Boea hygrometrica: A blueprint for survival of dehydration.</title>
        <authorList>
            <person name="Xiao L."/>
            <person name="Yang G."/>
            <person name="Zhang L."/>
            <person name="Yang X."/>
            <person name="Zhao S."/>
            <person name="Ji Z."/>
            <person name="Zhou Q."/>
            <person name="Hu M."/>
            <person name="Wang Y."/>
            <person name="Chen M."/>
            <person name="Xu Y."/>
            <person name="Jin H."/>
            <person name="Xiao X."/>
            <person name="Hu G."/>
            <person name="Bao F."/>
            <person name="Hu Y."/>
            <person name="Wan P."/>
            <person name="Li L."/>
            <person name="Deng X."/>
            <person name="Kuang T."/>
            <person name="Xiang C."/>
            <person name="Zhu J.K."/>
            <person name="Oliver M.J."/>
            <person name="He Y."/>
        </authorList>
    </citation>
    <scope>NUCLEOTIDE SEQUENCE [LARGE SCALE GENOMIC DNA]</scope>
    <source>
        <strain evidence="7">cv. XS01</strain>
    </source>
</reference>
<dbReference type="GO" id="GO:0032183">
    <property type="term" value="F:SUMO binding"/>
    <property type="evidence" value="ECO:0007669"/>
    <property type="project" value="TreeGrafter"/>
</dbReference>
<name>A0A2Z7BXG2_9LAMI</name>
<keyword evidence="2 4" id="KW-0863">Zinc-finger</keyword>